<reference evidence="4 5" key="1">
    <citation type="submission" date="2024-05" db="EMBL/GenBank/DDBJ databases">
        <title>Genome sequencing and assembly of Indian major carp, Cirrhinus mrigala (Hamilton, 1822).</title>
        <authorList>
            <person name="Mohindra V."/>
            <person name="Chowdhury L.M."/>
            <person name="Lal K."/>
            <person name="Jena J.K."/>
        </authorList>
    </citation>
    <scope>NUCLEOTIDE SEQUENCE [LARGE SCALE GENOMIC DNA]</scope>
    <source>
        <strain evidence="4">CM1030</strain>
        <tissue evidence="4">Blood</tissue>
    </source>
</reference>
<dbReference type="InterPro" id="IPR004244">
    <property type="entry name" value="Transposase_22"/>
</dbReference>
<comment type="similarity">
    <text evidence="1">Belongs to the transposase 22 family.</text>
</comment>
<dbReference type="Proteomes" id="UP001529510">
    <property type="component" value="Unassembled WGS sequence"/>
</dbReference>
<dbReference type="FunFam" id="3.30.70.1820:FF:000002">
    <property type="entry name" value="LINE-1 retrotransposable element ORF1 protein"/>
    <property type="match status" value="1"/>
</dbReference>
<feature type="coiled-coil region" evidence="2">
    <location>
        <begin position="85"/>
        <end position="112"/>
    </location>
</feature>
<feature type="compositionally biased region" description="Polar residues" evidence="3">
    <location>
        <begin position="1"/>
        <end position="14"/>
    </location>
</feature>
<evidence type="ECO:0000256" key="3">
    <source>
        <dbReference type="SAM" id="MobiDB-lite"/>
    </source>
</evidence>
<feature type="compositionally biased region" description="Basic and acidic residues" evidence="3">
    <location>
        <begin position="15"/>
        <end position="31"/>
    </location>
</feature>
<comment type="caution">
    <text evidence="4">The sequence shown here is derived from an EMBL/GenBank/DDBJ whole genome shotgun (WGS) entry which is preliminary data.</text>
</comment>
<keyword evidence="2" id="KW-0175">Coiled coil</keyword>
<feature type="region of interest" description="Disordered" evidence="3">
    <location>
        <begin position="1"/>
        <end position="39"/>
    </location>
</feature>
<organism evidence="4 5">
    <name type="scientific">Cirrhinus mrigala</name>
    <name type="common">Mrigala</name>
    <dbReference type="NCBI Taxonomy" id="683832"/>
    <lineage>
        <taxon>Eukaryota</taxon>
        <taxon>Metazoa</taxon>
        <taxon>Chordata</taxon>
        <taxon>Craniata</taxon>
        <taxon>Vertebrata</taxon>
        <taxon>Euteleostomi</taxon>
        <taxon>Actinopterygii</taxon>
        <taxon>Neopterygii</taxon>
        <taxon>Teleostei</taxon>
        <taxon>Ostariophysi</taxon>
        <taxon>Cypriniformes</taxon>
        <taxon>Cyprinidae</taxon>
        <taxon>Labeoninae</taxon>
        <taxon>Labeonini</taxon>
        <taxon>Cirrhinus</taxon>
    </lineage>
</organism>
<evidence type="ECO:0000313" key="4">
    <source>
        <dbReference type="EMBL" id="KAL0150453.1"/>
    </source>
</evidence>
<keyword evidence="5" id="KW-1185">Reference proteome</keyword>
<evidence type="ECO:0008006" key="6">
    <source>
        <dbReference type="Google" id="ProtNLM"/>
    </source>
</evidence>
<gene>
    <name evidence="4" type="ORF">M9458_054270</name>
</gene>
<accession>A0ABD0MQN6</accession>
<dbReference type="PANTHER" id="PTHR11505">
    <property type="entry name" value="L1 TRANSPOSABLE ELEMENT-RELATED"/>
    <property type="match status" value="1"/>
</dbReference>
<evidence type="ECO:0000256" key="1">
    <source>
        <dbReference type="ARBA" id="ARBA00061640"/>
    </source>
</evidence>
<dbReference type="Gene3D" id="3.30.70.1820">
    <property type="entry name" value="L1 transposable element, RRM domain"/>
    <property type="match status" value="1"/>
</dbReference>
<evidence type="ECO:0000313" key="5">
    <source>
        <dbReference type="Proteomes" id="UP001529510"/>
    </source>
</evidence>
<dbReference type="AlphaFoldDB" id="A0ABD0MQN6"/>
<evidence type="ECO:0000256" key="2">
    <source>
        <dbReference type="SAM" id="Coils"/>
    </source>
</evidence>
<sequence>MSKSTRTGGKQSQVHPDRACQESSKMADKEPTSSQLTTEFPVKELEKFRKDMTGKFVALLNSSLEPIRSSIESFGATLTAQAATINEIQAGLSEHSDRITQLEHEVKALQSKPTSTEKEITALKANVEDLISRSKRQNVRLVGLPEDTEGKNAREYVTNLLSELLGDYLAEPPELDRVHRSLRPKPRADEPPRPLIIRFHQYVIKETVMRWSKSQKDISYKGHKIKMYEDFSIELARKRAPFNKIKSLLYKQGVRFGMLYPARLRVSCNGVERIFDSPEAAESFYQKSFPN</sequence>
<proteinExistence type="inferred from homology"/>
<dbReference type="Gene3D" id="1.20.5.340">
    <property type="match status" value="1"/>
</dbReference>
<protein>
    <recommendedName>
        <fullName evidence="6">LINE-1 type transposase domain-containing 1</fullName>
    </recommendedName>
</protein>
<dbReference type="EMBL" id="JAMKFB020000295">
    <property type="protein sequence ID" value="KAL0150453.1"/>
    <property type="molecule type" value="Genomic_DNA"/>
</dbReference>
<name>A0ABD0MQN6_CIRMR</name>